<feature type="compositionally biased region" description="Basic residues" evidence="1">
    <location>
        <begin position="435"/>
        <end position="444"/>
    </location>
</feature>
<feature type="compositionally biased region" description="Polar residues" evidence="1">
    <location>
        <begin position="279"/>
        <end position="292"/>
    </location>
</feature>
<dbReference type="EMBL" id="PDNA01000003">
    <property type="protein sequence ID" value="PGH27919.1"/>
    <property type="molecule type" value="Genomic_DNA"/>
</dbReference>
<evidence type="ECO:0000313" key="3">
    <source>
        <dbReference type="EMBL" id="PGH27919.1"/>
    </source>
</evidence>
<keyword evidence="4" id="KW-1185">Reference proteome</keyword>
<evidence type="ECO:0000259" key="2">
    <source>
        <dbReference type="PROSITE" id="PS00028"/>
    </source>
</evidence>
<proteinExistence type="predicted"/>
<name>A0A2B7Z3V1_POLH7</name>
<feature type="region of interest" description="Disordered" evidence="1">
    <location>
        <begin position="405"/>
        <end position="460"/>
    </location>
</feature>
<accession>A0A2B7Z3V1</accession>
<feature type="region of interest" description="Disordered" evidence="1">
    <location>
        <begin position="688"/>
        <end position="788"/>
    </location>
</feature>
<reference evidence="3 4" key="1">
    <citation type="submission" date="2017-10" db="EMBL/GenBank/DDBJ databases">
        <title>Comparative genomics in systemic dimorphic fungi from Ajellomycetaceae.</title>
        <authorList>
            <person name="Munoz J.F."/>
            <person name="Mcewen J.G."/>
            <person name="Clay O.K."/>
            <person name="Cuomo C.A."/>
        </authorList>
    </citation>
    <scope>NUCLEOTIDE SEQUENCE [LARGE SCALE GENOMIC DNA]</scope>
    <source>
        <strain evidence="3 4">UAMH7299</strain>
    </source>
</reference>
<feature type="compositionally biased region" description="Polar residues" evidence="1">
    <location>
        <begin position="698"/>
        <end position="714"/>
    </location>
</feature>
<feature type="region of interest" description="Disordered" evidence="1">
    <location>
        <begin position="53"/>
        <end position="81"/>
    </location>
</feature>
<feature type="compositionally biased region" description="Polar residues" evidence="1">
    <location>
        <begin position="767"/>
        <end position="787"/>
    </location>
</feature>
<evidence type="ECO:0000313" key="4">
    <source>
        <dbReference type="Proteomes" id="UP000224634"/>
    </source>
</evidence>
<gene>
    <name evidence="3" type="ORF">AJ80_00469</name>
</gene>
<organism evidence="3 4">
    <name type="scientific">Polytolypa hystricis (strain UAMH7299)</name>
    <dbReference type="NCBI Taxonomy" id="1447883"/>
    <lineage>
        <taxon>Eukaryota</taxon>
        <taxon>Fungi</taxon>
        <taxon>Dikarya</taxon>
        <taxon>Ascomycota</taxon>
        <taxon>Pezizomycotina</taxon>
        <taxon>Eurotiomycetes</taxon>
        <taxon>Eurotiomycetidae</taxon>
        <taxon>Onygenales</taxon>
        <taxon>Onygenales incertae sedis</taxon>
        <taxon>Polytolypa</taxon>
    </lineage>
</organism>
<feature type="region of interest" description="Disordered" evidence="1">
    <location>
        <begin position="593"/>
        <end position="627"/>
    </location>
</feature>
<protein>
    <recommendedName>
        <fullName evidence="2">C2H2-type domain-containing protein</fullName>
    </recommendedName>
</protein>
<comment type="caution">
    <text evidence="3">The sequence shown here is derived from an EMBL/GenBank/DDBJ whole genome shotgun (WGS) entry which is preliminary data.</text>
</comment>
<dbReference type="InterPro" id="IPR013087">
    <property type="entry name" value="Znf_C2H2_type"/>
</dbReference>
<sequence length="868" mass="94519">MRGYLVDVEESDLNSLGQLPVQPFPGHVGQHGSIQFSQLGSYAPGSMPFSHGVPRQVTEPASRALSPSPSPSSGAPVLTGTLEDYIPLPDSGAQAALNSSININPQLTQSAFSTTYPSMAGSTECLISYPSCYGDKFSQDHKFTCKWSTCSQPLRSEEDLALHYVQQHGAPLQIYTQLKSSDYPSPESASPARLPMSSAISTLLERPVGWKNDPRYFYSFQAPSEQQPQRDEPDLRPSTPPYHLSPMLPSPVARSSPHDTTSPMLITPMEDLPTHTAERNWTSGSAQPTRESPQPGFSPPDPSYEIMIHSDLPTWTEGSEFSPAIGRSTAKNWADLLANLRVSLSDIAGNNNRPMFAIRCFRGRDTLCITIKDPVKMNFPLLKAKAQEWKIPILLIRRGLKRSARSPQDEIANVDQSPTPIGRVSAPSGNLSTPKRARSNRKVSRPSSTAPSPMNDAYEGYRVAGNDDAVYRGPSPAPYFRQNHIEEAQNLTKLQIPPDNDFSYNVGLGFNCTALDGYNGPIEPVNRPHESPMIYTPNITHQSPALTPQSAYTFPEVMRTSNELSHALGLYPGGNSTQFGPSFGSPLKYMETRETEQAGSPASKASRNRKRAISSSSKGPSTVDDSEEQAAQYYTASLPFHSWPQHNHPPDLQNVPDDLSLGDWPKGLPYNGSSNREHGFYMGVGTNARSDTEGHGNPTLSNRGFNGARSSNLGPTAVIDSPRYGMRQTDSGVSIPRTEQHPTTHDYLGTRLEKKPSGVLNRKPSRTSRTSYKTHSRNPSAPSSLGSATLAPLFDGVIRSRSVSTPPRLMAVGMSRSHSRAGENPPPQRVKSVSNSKAPPLLPAPPGSISRKPGFDLALRGKTTHLRS</sequence>
<feature type="region of interest" description="Disordered" evidence="1">
    <location>
        <begin position="222"/>
        <end position="301"/>
    </location>
</feature>
<feature type="domain" description="C2H2-type" evidence="2">
    <location>
        <begin position="145"/>
        <end position="168"/>
    </location>
</feature>
<dbReference type="AlphaFoldDB" id="A0A2B7Z3V1"/>
<feature type="compositionally biased region" description="Low complexity" evidence="1">
    <location>
        <begin position="60"/>
        <end position="76"/>
    </location>
</feature>
<evidence type="ECO:0000256" key="1">
    <source>
        <dbReference type="SAM" id="MobiDB-lite"/>
    </source>
</evidence>
<dbReference type="PROSITE" id="PS00028">
    <property type="entry name" value="ZINC_FINGER_C2H2_1"/>
    <property type="match status" value="1"/>
</dbReference>
<feature type="region of interest" description="Disordered" evidence="1">
    <location>
        <begin position="812"/>
        <end position="868"/>
    </location>
</feature>
<dbReference type="Proteomes" id="UP000224634">
    <property type="component" value="Unassembled WGS sequence"/>
</dbReference>